<dbReference type="Proteomes" id="UP001157133">
    <property type="component" value="Unassembled WGS sequence"/>
</dbReference>
<protein>
    <submittedName>
        <fullName evidence="2">Uncharacterized protein</fullName>
    </submittedName>
</protein>
<comment type="caution">
    <text evidence="2">The sequence shown here is derived from an EMBL/GenBank/DDBJ whole genome shotgun (WGS) entry which is preliminary data.</text>
</comment>
<gene>
    <name evidence="2" type="ORF">theurythT_22040</name>
</gene>
<name>A0ABQ6H3R8_9GAMM</name>
<feature type="chain" id="PRO_5045630935" evidence="1">
    <location>
        <begin position="22"/>
        <end position="119"/>
    </location>
</feature>
<sequence length="119" mass="12212">MKTITYVSCISVLLASFSSFAEPSSEHVSKASKHSALAVAHGAAGSVQVASGVVAVPLLVAGSVAVSVGEASIDMGKDMSKVASHSPSQNKDKKVVELEVTEITITVDRSPAQAMEKDQ</sequence>
<evidence type="ECO:0000256" key="1">
    <source>
        <dbReference type="SAM" id="SignalP"/>
    </source>
</evidence>
<feature type="signal peptide" evidence="1">
    <location>
        <begin position="1"/>
        <end position="21"/>
    </location>
</feature>
<evidence type="ECO:0000313" key="2">
    <source>
        <dbReference type="EMBL" id="GLX82752.1"/>
    </source>
</evidence>
<keyword evidence="3" id="KW-1185">Reference proteome</keyword>
<proteinExistence type="predicted"/>
<organism evidence="2 3">
    <name type="scientific">Thalassotalea eurytherma</name>
    <dbReference type="NCBI Taxonomy" id="1144278"/>
    <lineage>
        <taxon>Bacteria</taxon>
        <taxon>Pseudomonadati</taxon>
        <taxon>Pseudomonadota</taxon>
        <taxon>Gammaproteobacteria</taxon>
        <taxon>Alteromonadales</taxon>
        <taxon>Colwelliaceae</taxon>
        <taxon>Thalassotalea</taxon>
    </lineage>
</organism>
<accession>A0ABQ6H3R8</accession>
<keyword evidence="1" id="KW-0732">Signal</keyword>
<evidence type="ECO:0000313" key="3">
    <source>
        <dbReference type="Proteomes" id="UP001157133"/>
    </source>
</evidence>
<reference evidence="2 3" key="1">
    <citation type="submission" date="2023-03" db="EMBL/GenBank/DDBJ databases">
        <title>Draft genome sequence of Thalassotalea eurytherma JCM 18482T.</title>
        <authorList>
            <person name="Sawabe T."/>
        </authorList>
    </citation>
    <scope>NUCLEOTIDE SEQUENCE [LARGE SCALE GENOMIC DNA]</scope>
    <source>
        <strain evidence="2 3">JCM 18482</strain>
    </source>
</reference>
<dbReference type="EMBL" id="BSSU01000010">
    <property type="protein sequence ID" value="GLX82752.1"/>
    <property type="molecule type" value="Genomic_DNA"/>
</dbReference>